<accession>A0ABT2MW30</accession>
<reference evidence="1 2" key="1">
    <citation type="journal article" date="2022" name="Front. Microbiol.">
        <title>High genomic differentiation and limited gene flow indicate recent cryptic speciation within the genus Laspinema (cyanobacteria).</title>
        <authorList>
            <person name="Stanojkovic A."/>
            <person name="Skoupy S."/>
            <person name="Skaloud P."/>
            <person name="Dvorak P."/>
        </authorList>
    </citation>
    <scope>NUCLEOTIDE SEQUENCE [LARGE SCALE GENOMIC DNA]</scope>
    <source>
        <strain evidence="1 2">D2a</strain>
    </source>
</reference>
<evidence type="ECO:0000313" key="2">
    <source>
        <dbReference type="Proteomes" id="UP001525890"/>
    </source>
</evidence>
<organism evidence="1 2">
    <name type="scientific">Laspinema palackyanum D2a</name>
    <dbReference type="NCBI Taxonomy" id="2953684"/>
    <lineage>
        <taxon>Bacteria</taxon>
        <taxon>Bacillati</taxon>
        <taxon>Cyanobacteriota</taxon>
        <taxon>Cyanophyceae</taxon>
        <taxon>Oscillatoriophycideae</taxon>
        <taxon>Oscillatoriales</taxon>
        <taxon>Laspinemataceae</taxon>
        <taxon>Laspinema</taxon>
        <taxon>Laspinema palackyanum</taxon>
    </lineage>
</organism>
<name>A0ABT2MW30_9CYAN</name>
<dbReference type="RefSeq" id="WP_368008428.1">
    <property type="nucleotide sequence ID" value="NZ_JAMXFF010000040.1"/>
</dbReference>
<dbReference type="EMBL" id="JAMXFF010000040">
    <property type="protein sequence ID" value="MCT7968948.1"/>
    <property type="molecule type" value="Genomic_DNA"/>
</dbReference>
<comment type="caution">
    <text evidence="1">The sequence shown here is derived from an EMBL/GenBank/DDBJ whole genome shotgun (WGS) entry which is preliminary data.</text>
</comment>
<protein>
    <submittedName>
        <fullName evidence="1">Uncharacterized protein</fullName>
    </submittedName>
</protein>
<sequence>MNHRRGILNLPKLALWGKVGGDLNWANRRTVSLESYWREAIATNTPRPTGAT</sequence>
<evidence type="ECO:0000313" key="1">
    <source>
        <dbReference type="EMBL" id="MCT7968948.1"/>
    </source>
</evidence>
<dbReference type="Proteomes" id="UP001525890">
    <property type="component" value="Unassembled WGS sequence"/>
</dbReference>
<proteinExistence type="predicted"/>
<keyword evidence="2" id="KW-1185">Reference proteome</keyword>
<gene>
    <name evidence="1" type="ORF">NG799_21795</name>
</gene>